<evidence type="ECO:0000313" key="3">
    <source>
        <dbReference type="EMBL" id="MFC6208375.1"/>
    </source>
</evidence>
<name>A0ABW1SXA0_9LACO</name>
<proteinExistence type="predicted"/>
<evidence type="ECO:0000259" key="2">
    <source>
        <dbReference type="Pfam" id="PF08862"/>
    </source>
</evidence>
<organism evidence="3 4">
    <name type="scientific">Levilactobacillus tongjiangensis</name>
    <dbReference type="NCBI Taxonomy" id="2486023"/>
    <lineage>
        <taxon>Bacteria</taxon>
        <taxon>Bacillati</taxon>
        <taxon>Bacillota</taxon>
        <taxon>Bacilli</taxon>
        <taxon>Lactobacillales</taxon>
        <taxon>Lactobacillaceae</taxon>
        <taxon>Levilactobacillus</taxon>
    </lineage>
</organism>
<accession>A0ABW1SXA0</accession>
<evidence type="ECO:0000313" key="4">
    <source>
        <dbReference type="Proteomes" id="UP001596254"/>
    </source>
</evidence>
<comment type="caution">
    <text evidence="3">The sequence shown here is derived from an EMBL/GenBank/DDBJ whole genome shotgun (WGS) entry which is preliminary data.</text>
</comment>
<dbReference type="InterPro" id="IPR014960">
    <property type="entry name" value="DUF1828"/>
</dbReference>
<keyword evidence="4" id="KW-1185">Reference proteome</keyword>
<dbReference type="Proteomes" id="UP001596254">
    <property type="component" value="Unassembled WGS sequence"/>
</dbReference>
<sequence>MNTNKMLDDYATWLRNQYKIKTIDESDEITTPFENMIGDNMRIYVTPLSSDRIRISDDGTIFEDLFLYGIDVTSYARKRIIDKIKERYGIDQIDDILSISGKVSNFPAMKQNLISAMIQINDLSNTKKSNVESLFYEEIYTYFRENDFGGLSGWPAEGKSGVSYSIDYTIPEKKDRPQRMIDFQQKISINEVMINAYKFTDILSGTANKLNNTPTYSIIFNSNVGNVSDKAQKIADEARINLLPWDNKKKLLELR</sequence>
<dbReference type="Pfam" id="PF08862">
    <property type="entry name" value="DUF1829"/>
    <property type="match status" value="1"/>
</dbReference>
<evidence type="ECO:0000259" key="1">
    <source>
        <dbReference type="Pfam" id="PF08861"/>
    </source>
</evidence>
<protein>
    <submittedName>
        <fullName evidence="3">DUF1828 domain-containing protein</fullName>
    </submittedName>
</protein>
<dbReference type="RefSeq" id="WP_114670568.1">
    <property type="nucleotide sequence ID" value="NZ_JBHSSK010000044.1"/>
</dbReference>
<gene>
    <name evidence="3" type="ORF">ACFP1G_13025</name>
</gene>
<dbReference type="EMBL" id="JBHSSK010000044">
    <property type="protein sequence ID" value="MFC6208375.1"/>
    <property type="molecule type" value="Genomic_DNA"/>
</dbReference>
<feature type="domain" description="DUF1828" evidence="1">
    <location>
        <begin position="31"/>
        <end position="120"/>
    </location>
</feature>
<dbReference type="Pfam" id="PF08861">
    <property type="entry name" value="DUF1828"/>
    <property type="match status" value="1"/>
</dbReference>
<reference evidence="4" key="1">
    <citation type="journal article" date="2019" name="Int. J. Syst. Evol. Microbiol.">
        <title>The Global Catalogue of Microorganisms (GCM) 10K type strain sequencing project: providing services to taxonomists for standard genome sequencing and annotation.</title>
        <authorList>
            <consortium name="The Broad Institute Genomics Platform"/>
            <consortium name="The Broad Institute Genome Sequencing Center for Infectious Disease"/>
            <person name="Wu L."/>
            <person name="Ma J."/>
        </authorList>
    </citation>
    <scope>NUCLEOTIDE SEQUENCE [LARGE SCALE GENOMIC DNA]</scope>
    <source>
        <strain evidence="4">CCM 8905</strain>
    </source>
</reference>
<feature type="domain" description="DUF1829" evidence="2">
    <location>
        <begin position="158"/>
        <end position="247"/>
    </location>
</feature>
<dbReference type="InterPro" id="IPR014961">
    <property type="entry name" value="DUF1829"/>
</dbReference>